<name>A0A7U3YDA9_GEOS0</name>
<protein>
    <submittedName>
        <fullName evidence="2">Uncharacterized protein</fullName>
    </submittedName>
</protein>
<evidence type="ECO:0000313" key="2">
    <source>
        <dbReference type="EMBL" id="ADP73445.1"/>
    </source>
</evidence>
<feature type="transmembrane region" description="Helical" evidence="1">
    <location>
        <begin position="137"/>
        <end position="164"/>
    </location>
</feature>
<dbReference type="EMBL" id="CP002293">
    <property type="protein sequence ID" value="ADP73445.1"/>
    <property type="molecule type" value="Genomic_DNA"/>
</dbReference>
<feature type="transmembrane region" description="Helical" evidence="1">
    <location>
        <begin position="42"/>
        <end position="62"/>
    </location>
</feature>
<accession>A0A7U3YDA9</accession>
<feature type="transmembrane region" description="Helical" evidence="1">
    <location>
        <begin position="170"/>
        <end position="187"/>
    </location>
</feature>
<evidence type="ECO:0000256" key="1">
    <source>
        <dbReference type="SAM" id="Phobius"/>
    </source>
</evidence>
<dbReference type="AlphaFoldDB" id="A0A7U3YDA9"/>
<sequence length="224" mass="26688">MMNFETKYLIRWGIPGWVFILFTYVTYLSYGKRFFLGNEFTVTQLLGIMVSLGFVGIVLGYLMHQMYFSVNWIFSKQSSKIMQKMLNIIKDKEKIEGIDEYRFEHHKAYFMFEYHWQKQLLQLDSEQRDYITERYRYMLTTIHGLGALLVSIVSSILSVSVLIFLYGHNAFSSVMIILLIYLGFSVWKGFCYYSENLIYFQANFINAFHNKELRKPDGERVENE</sequence>
<keyword evidence="1" id="KW-1133">Transmembrane helix</keyword>
<organism evidence="2">
    <name type="scientific">Geobacillus sp. (strain Y4.1MC1)</name>
    <dbReference type="NCBI Taxonomy" id="581103"/>
    <lineage>
        <taxon>Bacteria</taxon>
        <taxon>Bacillati</taxon>
        <taxon>Bacillota</taxon>
        <taxon>Bacilli</taxon>
        <taxon>Bacillales</taxon>
        <taxon>Anoxybacillaceae</taxon>
        <taxon>Geobacillus</taxon>
    </lineage>
</organism>
<feature type="transmembrane region" description="Helical" evidence="1">
    <location>
        <begin position="12"/>
        <end position="30"/>
    </location>
</feature>
<keyword evidence="1" id="KW-0472">Membrane</keyword>
<dbReference type="KEGG" id="gmc:GY4MC1_0617"/>
<proteinExistence type="predicted"/>
<keyword evidence="1" id="KW-0812">Transmembrane</keyword>
<gene>
    <name evidence="2" type="ORF">GY4MC1_0617</name>
</gene>
<reference evidence="2" key="1">
    <citation type="submission" date="2010-10" db="EMBL/GenBank/DDBJ databases">
        <title>Complete sequence of chromosome of Geobacillus sp. Y4.1MC1.</title>
        <authorList>
            <consortium name="US DOE Joint Genome Institute"/>
            <person name="Lucas S."/>
            <person name="Copeland A."/>
            <person name="Lapidus A."/>
            <person name="Cheng J.-F."/>
            <person name="Bruce D."/>
            <person name="Goodwin L."/>
            <person name="Pitluck S."/>
            <person name="Chertkov O."/>
            <person name="Zhang X."/>
            <person name="Detter J.C."/>
            <person name="Han C."/>
            <person name="Tapia R."/>
            <person name="Land M."/>
            <person name="Hauser L."/>
            <person name="Jeffries C."/>
            <person name="Kyrpides N."/>
            <person name="Ivanova N."/>
            <person name="Ovchinnikova G."/>
            <person name="Brumm P."/>
            <person name="Mead D."/>
            <person name="Woyke T."/>
        </authorList>
    </citation>
    <scope>NUCLEOTIDE SEQUENCE [LARGE SCALE GENOMIC DNA]</scope>
    <source>
        <strain evidence="2">Y4.1MC1</strain>
    </source>
</reference>